<protein>
    <submittedName>
        <fullName evidence="1">DUF4270 domain-containing protein</fullName>
    </submittedName>
</protein>
<sequence length="448" mass="48771">MTSPAKLVGGLLITLSIASSCSDPSTLGLDLDPNNNQIGVFYTEIPLSASMVLLDSLNTTNSESLVVGGLTDSFFGKTEAIGFSRLAIGPSATRPSENAVLDSVKFHFRIESVIGDDLSGSKSLSVHLLTESILDTTYYNFDRLDFDPNPIAQGSFNFSARQDTAVSVEMESGFSDFIFEELKKGDAFRDVFSFRNLIPGIALQGNIEENTSTAIRVGNATGIIVYFKNEGDTVSRRYAITTAQSRHFNHINSDRSGTPTAVITEPGRSYDIGSRVGIKSGVGLVMKLDTSPISDFLDTLANVTFNDIILEMGPLGSESATNRPPSNLFLYFTDDSNGFLRATSGQLISVQADNQPQIATDVNGNIIPSVASPGTFVYVNTSNIYRQRLTSYMNAVYRQGLQRNDFLISPSSPAEQNSVDNFIKTLRGFDLDQNSIKLKIYYSKIRAF</sequence>
<dbReference type="Pfam" id="PF14092">
    <property type="entry name" value="DUF4270"/>
    <property type="match status" value="1"/>
</dbReference>
<reference evidence="1" key="1">
    <citation type="submission" date="2022-03" db="EMBL/GenBank/DDBJ databases">
        <title>De novo assembled genomes of Belliella spp. (Cyclobacteriaceae) strains.</title>
        <authorList>
            <person name="Szabo A."/>
            <person name="Korponai K."/>
            <person name="Felfoldi T."/>
        </authorList>
    </citation>
    <scope>NUCLEOTIDE SEQUENCE</scope>
    <source>
        <strain evidence="1">DSM 111903</strain>
    </source>
</reference>
<name>A0ABS9VDX2_9BACT</name>
<dbReference type="PROSITE" id="PS51257">
    <property type="entry name" value="PROKAR_LIPOPROTEIN"/>
    <property type="match status" value="1"/>
</dbReference>
<gene>
    <name evidence="1" type="ORF">MM213_14020</name>
</gene>
<comment type="caution">
    <text evidence="1">The sequence shown here is derived from an EMBL/GenBank/DDBJ whole genome shotgun (WGS) entry which is preliminary data.</text>
</comment>
<evidence type="ECO:0000313" key="2">
    <source>
        <dbReference type="Proteomes" id="UP001165430"/>
    </source>
</evidence>
<organism evidence="1 2">
    <name type="scientific">Belliella alkalica</name>
    <dbReference type="NCBI Taxonomy" id="1730871"/>
    <lineage>
        <taxon>Bacteria</taxon>
        <taxon>Pseudomonadati</taxon>
        <taxon>Bacteroidota</taxon>
        <taxon>Cytophagia</taxon>
        <taxon>Cytophagales</taxon>
        <taxon>Cyclobacteriaceae</taxon>
        <taxon>Belliella</taxon>
    </lineage>
</organism>
<dbReference type="EMBL" id="JAKZGO010000011">
    <property type="protein sequence ID" value="MCH7414612.1"/>
    <property type="molecule type" value="Genomic_DNA"/>
</dbReference>
<dbReference type="Proteomes" id="UP001165430">
    <property type="component" value="Unassembled WGS sequence"/>
</dbReference>
<proteinExistence type="predicted"/>
<keyword evidence="2" id="KW-1185">Reference proteome</keyword>
<dbReference type="RefSeq" id="WP_241413188.1">
    <property type="nucleotide sequence ID" value="NZ_JAKZGO010000011.1"/>
</dbReference>
<evidence type="ECO:0000313" key="1">
    <source>
        <dbReference type="EMBL" id="MCH7414612.1"/>
    </source>
</evidence>
<dbReference type="InterPro" id="IPR025366">
    <property type="entry name" value="DUF4270"/>
</dbReference>
<accession>A0ABS9VDX2</accession>